<dbReference type="EMBL" id="OX596105">
    <property type="protein sequence ID" value="CAN0135319.1"/>
    <property type="molecule type" value="Genomic_DNA"/>
</dbReference>
<sequence>MWRPGGGAGAAPGLGARRFLSFPGVQGSFCGRFYLRSQTKFAAAFPRSAPARVKRSGRRPAESRPIGLEPRSVEWRRRGEGGEIASHVTLGGKGGAESHPLGAPLQLLPALPQPYIPEVPAVPSGGWCQKRRWTSWDGTPWSEPPGTRATPTLHNKGLPEGCA</sequence>
<accession>A0AC59Z0S6</accession>
<reference evidence="1" key="2">
    <citation type="submission" date="2025-03" db="EMBL/GenBank/DDBJ databases">
        <authorList>
            <consortium name="ELIXIR-Norway"/>
            <consortium name="Elixir Norway"/>
        </authorList>
    </citation>
    <scope>NUCLEOTIDE SEQUENCE</scope>
</reference>
<name>A0AC59Z0S6_RANTA</name>
<gene>
    <name evidence="1" type="ORF">MRATA1EN22A_LOCUS12578</name>
</gene>
<proteinExistence type="predicted"/>
<protein>
    <submittedName>
        <fullName evidence="1">Uncharacterized protein</fullName>
    </submittedName>
</protein>
<evidence type="ECO:0000313" key="1">
    <source>
        <dbReference type="EMBL" id="CAN0135319.1"/>
    </source>
</evidence>
<reference evidence="1" key="1">
    <citation type="submission" date="2023-05" db="EMBL/GenBank/DDBJ databases">
        <authorList>
            <consortium name="ELIXIR-Norway"/>
        </authorList>
    </citation>
    <scope>NUCLEOTIDE SEQUENCE</scope>
</reference>
<dbReference type="Proteomes" id="UP001162501">
    <property type="component" value="Chromosome 21"/>
</dbReference>
<organism evidence="1 2">
    <name type="scientific">Rangifer tarandus platyrhynchus</name>
    <name type="common">Svalbard reindeer</name>
    <dbReference type="NCBI Taxonomy" id="3082113"/>
    <lineage>
        <taxon>Eukaryota</taxon>
        <taxon>Metazoa</taxon>
        <taxon>Chordata</taxon>
        <taxon>Craniata</taxon>
        <taxon>Vertebrata</taxon>
        <taxon>Euteleostomi</taxon>
        <taxon>Mammalia</taxon>
        <taxon>Eutheria</taxon>
        <taxon>Laurasiatheria</taxon>
        <taxon>Artiodactyla</taxon>
        <taxon>Ruminantia</taxon>
        <taxon>Pecora</taxon>
        <taxon>Cervidae</taxon>
        <taxon>Odocoileinae</taxon>
        <taxon>Rangifer</taxon>
    </lineage>
</organism>
<evidence type="ECO:0000313" key="2">
    <source>
        <dbReference type="Proteomes" id="UP001162501"/>
    </source>
</evidence>